<evidence type="ECO:0000313" key="2">
    <source>
        <dbReference type="EMBL" id="TNN57348.1"/>
    </source>
</evidence>
<dbReference type="AlphaFoldDB" id="A0A4Z2GUX5"/>
<accession>A0A4Z2GUX5</accession>
<keyword evidence="3" id="KW-1185">Reference proteome</keyword>
<evidence type="ECO:0000313" key="3">
    <source>
        <dbReference type="Proteomes" id="UP000314294"/>
    </source>
</evidence>
<feature type="region of interest" description="Disordered" evidence="1">
    <location>
        <begin position="1"/>
        <end position="31"/>
    </location>
</feature>
<sequence length="76" mass="8263">MSKALHQEEEEEEEEKKSTTLRPSRDAASAGTVPSCILLLNWISRALHGSSGPVSCEGEMDVLLASYLSGWLNSND</sequence>
<dbReference type="Proteomes" id="UP000314294">
    <property type="component" value="Unassembled WGS sequence"/>
</dbReference>
<proteinExistence type="predicted"/>
<name>A0A4Z2GUX5_9TELE</name>
<reference evidence="2 3" key="1">
    <citation type="submission" date="2019-03" db="EMBL/GenBank/DDBJ databases">
        <title>First draft genome of Liparis tanakae, snailfish: a comprehensive survey of snailfish specific genes.</title>
        <authorList>
            <person name="Kim W."/>
            <person name="Song I."/>
            <person name="Jeong J.-H."/>
            <person name="Kim D."/>
            <person name="Kim S."/>
            <person name="Ryu S."/>
            <person name="Song J.Y."/>
            <person name="Lee S.K."/>
        </authorList>
    </citation>
    <scope>NUCLEOTIDE SEQUENCE [LARGE SCALE GENOMIC DNA]</scope>
    <source>
        <tissue evidence="2">Muscle</tissue>
    </source>
</reference>
<gene>
    <name evidence="2" type="ORF">EYF80_032424</name>
</gene>
<dbReference type="EMBL" id="SRLO01000407">
    <property type="protein sequence ID" value="TNN57348.1"/>
    <property type="molecule type" value="Genomic_DNA"/>
</dbReference>
<evidence type="ECO:0000256" key="1">
    <source>
        <dbReference type="SAM" id="MobiDB-lite"/>
    </source>
</evidence>
<organism evidence="2 3">
    <name type="scientific">Liparis tanakae</name>
    <name type="common">Tanaka's snailfish</name>
    <dbReference type="NCBI Taxonomy" id="230148"/>
    <lineage>
        <taxon>Eukaryota</taxon>
        <taxon>Metazoa</taxon>
        <taxon>Chordata</taxon>
        <taxon>Craniata</taxon>
        <taxon>Vertebrata</taxon>
        <taxon>Euteleostomi</taxon>
        <taxon>Actinopterygii</taxon>
        <taxon>Neopterygii</taxon>
        <taxon>Teleostei</taxon>
        <taxon>Neoteleostei</taxon>
        <taxon>Acanthomorphata</taxon>
        <taxon>Eupercaria</taxon>
        <taxon>Perciformes</taxon>
        <taxon>Cottioidei</taxon>
        <taxon>Cottales</taxon>
        <taxon>Liparidae</taxon>
        <taxon>Liparis</taxon>
    </lineage>
</organism>
<comment type="caution">
    <text evidence="2">The sequence shown here is derived from an EMBL/GenBank/DDBJ whole genome shotgun (WGS) entry which is preliminary data.</text>
</comment>
<protein>
    <submittedName>
        <fullName evidence="2">Uncharacterized protein</fullName>
    </submittedName>
</protein>